<dbReference type="InterPro" id="IPR004333">
    <property type="entry name" value="SBP_dom"/>
</dbReference>
<dbReference type="Proteomes" id="UP000027138">
    <property type="component" value="Unassembled WGS sequence"/>
</dbReference>
<keyword evidence="6" id="KW-0238">DNA-binding</keyword>
<keyword evidence="8" id="KW-0539">Nucleus</keyword>
<dbReference type="Pfam" id="PF03110">
    <property type="entry name" value="SBP"/>
    <property type="match status" value="2"/>
</dbReference>
<organism evidence="11 12">
    <name type="scientific">Jatropha curcas</name>
    <name type="common">Barbados nut</name>
    <dbReference type="NCBI Taxonomy" id="180498"/>
    <lineage>
        <taxon>Eukaryota</taxon>
        <taxon>Viridiplantae</taxon>
        <taxon>Streptophyta</taxon>
        <taxon>Embryophyta</taxon>
        <taxon>Tracheophyta</taxon>
        <taxon>Spermatophyta</taxon>
        <taxon>Magnoliopsida</taxon>
        <taxon>eudicotyledons</taxon>
        <taxon>Gunneridae</taxon>
        <taxon>Pentapetalae</taxon>
        <taxon>rosids</taxon>
        <taxon>fabids</taxon>
        <taxon>Malpighiales</taxon>
        <taxon>Euphorbiaceae</taxon>
        <taxon>Crotonoideae</taxon>
        <taxon>Jatropheae</taxon>
        <taxon>Jatropha</taxon>
    </lineage>
</organism>
<reference evidence="11 12" key="1">
    <citation type="journal article" date="2014" name="PLoS ONE">
        <title>Global Analysis of Gene Expression Profiles in Physic Nut (Jatropha curcas L.) Seedlings Exposed to Salt Stress.</title>
        <authorList>
            <person name="Zhang L."/>
            <person name="Zhang C."/>
            <person name="Wu P."/>
            <person name="Chen Y."/>
            <person name="Li M."/>
            <person name="Jiang H."/>
            <person name="Wu G."/>
        </authorList>
    </citation>
    <scope>NUCLEOTIDE SEQUENCE [LARGE SCALE GENOMIC DNA]</scope>
    <source>
        <strain evidence="12">cv. GZQX0401</strain>
        <tissue evidence="11">Young leaves</tissue>
    </source>
</reference>
<dbReference type="EMBL" id="KK914893">
    <property type="protein sequence ID" value="KDP26831.1"/>
    <property type="molecule type" value="Genomic_DNA"/>
</dbReference>
<evidence type="ECO:0000256" key="7">
    <source>
        <dbReference type="ARBA" id="ARBA00023163"/>
    </source>
</evidence>
<keyword evidence="5" id="KW-0805">Transcription regulation</keyword>
<keyword evidence="12" id="KW-1185">Reference proteome</keyword>
<evidence type="ECO:0000256" key="5">
    <source>
        <dbReference type="ARBA" id="ARBA00023015"/>
    </source>
</evidence>
<comment type="subcellular location">
    <subcellularLocation>
        <location evidence="1">Nucleus</location>
    </subcellularLocation>
</comment>
<dbReference type="Gene3D" id="4.10.1100.10">
    <property type="entry name" value="Transcription factor, SBP-box domain"/>
    <property type="match status" value="2"/>
</dbReference>
<evidence type="ECO:0000256" key="2">
    <source>
        <dbReference type="ARBA" id="ARBA00022723"/>
    </source>
</evidence>
<dbReference type="PROSITE" id="PS51141">
    <property type="entry name" value="ZF_SBP"/>
    <property type="match status" value="2"/>
</dbReference>
<evidence type="ECO:0000256" key="9">
    <source>
        <dbReference type="PROSITE-ProRule" id="PRU00470"/>
    </source>
</evidence>
<keyword evidence="3 9" id="KW-0863">Zinc-finger</keyword>
<feature type="domain" description="SBP-type" evidence="10">
    <location>
        <begin position="88"/>
        <end position="165"/>
    </location>
</feature>
<dbReference type="GO" id="GO:0005634">
    <property type="term" value="C:nucleus"/>
    <property type="evidence" value="ECO:0007669"/>
    <property type="project" value="UniProtKB-SubCell"/>
</dbReference>
<dbReference type="STRING" id="180498.A0A067JS99"/>
<dbReference type="AlphaFoldDB" id="A0A067JS99"/>
<feature type="domain" description="SBP-type" evidence="10">
    <location>
        <begin position="172"/>
        <end position="249"/>
    </location>
</feature>
<dbReference type="PANTHER" id="PTHR31251:SF221">
    <property type="entry name" value="SBP-TYPE DOMAIN-CONTAINING PROTEIN"/>
    <property type="match status" value="1"/>
</dbReference>
<name>A0A067JS99_JATCU</name>
<keyword evidence="2" id="KW-0479">Metal-binding</keyword>
<evidence type="ECO:0000259" key="10">
    <source>
        <dbReference type="PROSITE" id="PS51141"/>
    </source>
</evidence>
<dbReference type="SUPFAM" id="SSF103612">
    <property type="entry name" value="SBT domain"/>
    <property type="match status" value="2"/>
</dbReference>
<evidence type="ECO:0000256" key="8">
    <source>
        <dbReference type="ARBA" id="ARBA00023242"/>
    </source>
</evidence>
<dbReference type="PANTHER" id="PTHR31251">
    <property type="entry name" value="SQUAMOSA PROMOTER-BINDING-LIKE PROTEIN 4"/>
    <property type="match status" value="1"/>
</dbReference>
<dbReference type="InterPro" id="IPR044817">
    <property type="entry name" value="SBP-like"/>
</dbReference>
<dbReference type="InterPro" id="IPR036893">
    <property type="entry name" value="SBP_sf"/>
</dbReference>
<evidence type="ECO:0000313" key="12">
    <source>
        <dbReference type="Proteomes" id="UP000027138"/>
    </source>
</evidence>
<dbReference type="FunFam" id="4.10.1100.10:FF:000001">
    <property type="entry name" value="Squamosa promoter-binding-like protein 14"/>
    <property type="match status" value="1"/>
</dbReference>
<accession>A0A067JS99</accession>
<evidence type="ECO:0000256" key="4">
    <source>
        <dbReference type="ARBA" id="ARBA00022833"/>
    </source>
</evidence>
<evidence type="ECO:0000256" key="6">
    <source>
        <dbReference type="ARBA" id="ARBA00023125"/>
    </source>
</evidence>
<dbReference type="OrthoDB" id="514967at2759"/>
<sequence>MGYNLKTPWRLAELENQNIAHIAQTTVSSSLGVHQAIKHCSVDLKLGNSGLLQDKLVEKFAGPGDYLMESSSSGSSKRVRTPSNGNQVPSCLVDGCIADLSKCRDYHRRHKVCELHSKTPKVFIKGQEQRFCQQCSRFHSLVEFDEGKRSCRKRLDGHNRRRRKPQPDSVSVNSARLFSNHEDLSKCRDYHRRHKVCELHSKTPKVFIKGQEQRFCQQCSRFHSLVEFDEGKRSCRKRLDGHNRRRRKPQPDSVSVNSARLFSNHEGTRYLQFGGSQIFSTSPQSSAWTGAVKPENDPMLYTSQSSLNFNSGKNLFPGSLSQGYRSGKQFPFLQCTSSSAVPRESVCQTILDSDSTLGSSCSSQKMFSDGANRVIDSNRALSLLSSPSAQTREIGLSHMVQPDLNPPARSLNPSLNFNALGMGSGPVESVLVSDGSSNANLHGQDMFQIVPDGSSANGSLQTLSFSWE</sequence>
<dbReference type="GO" id="GO:0003677">
    <property type="term" value="F:DNA binding"/>
    <property type="evidence" value="ECO:0007669"/>
    <property type="project" value="UniProtKB-KW"/>
</dbReference>
<evidence type="ECO:0000313" key="11">
    <source>
        <dbReference type="EMBL" id="KDP26831.1"/>
    </source>
</evidence>
<keyword evidence="4" id="KW-0862">Zinc</keyword>
<keyword evidence="7" id="KW-0804">Transcription</keyword>
<protein>
    <recommendedName>
        <fullName evidence="10">SBP-type domain-containing protein</fullName>
    </recommendedName>
</protein>
<evidence type="ECO:0000256" key="1">
    <source>
        <dbReference type="ARBA" id="ARBA00004123"/>
    </source>
</evidence>
<gene>
    <name evidence="11" type="ORF">JCGZ_17989</name>
</gene>
<dbReference type="GO" id="GO:0008270">
    <property type="term" value="F:zinc ion binding"/>
    <property type="evidence" value="ECO:0007669"/>
    <property type="project" value="UniProtKB-KW"/>
</dbReference>
<proteinExistence type="predicted"/>
<evidence type="ECO:0000256" key="3">
    <source>
        <dbReference type="ARBA" id="ARBA00022771"/>
    </source>
</evidence>